<evidence type="ECO:0000313" key="2">
    <source>
        <dbReference type="EMBL" id="ORE02694.1"/>
    </source>
</evidence>
<evidence type="ECO:0000256" key="1">
    <source>
        <dbReference type="SAM" id="SignalP"/>
    </source>
</evidence>
<feature type="chain" id="PRO_5012145608" description="SGNH hydrolase" evidence="1">
    <location>
        <begin position="21"/>
        <end position="378"/>
    </location>
</feature>
<accession>A0A1X0QSG2</accession>
<reference evidence="2" key="1">
    <citation type="journal article" date="2016" name="Proc. Natl. Acad. Sci. U.S.A.">
        <title>Lipid metabolic changes in an early divergent fungus govern the establishment of a mutualistic symbiosis with endobacteria.</title>
        <authorList>
            <person name="Lastovetsky O.A."/>
            <person name="Gaspar M.L."/>
            <person name="Mondo S.J."/>
            <person name="LaButti K.M."/>
            <person name="Sandor L."/>
            <person name="Grigoriev I.V."/>
            <person name="Henry S.A."/>
            <person name="Pawlowska T.E."/>
        </authorList>
    </citation>
    <scope>NUCLEOTIDE SEQUENCE [LARGE SCALE GENOMIC DNA]</scope>
    <source>
        <strain evidence="2">ATCC 52814</strain>
    </source>
</reference>
<dbReference type="PANTHER" id="PTHR21325">
    <property type="entry name" value="PHOSPHOLIPASE B, PLB1"/>
    <property type="match status" value="1"/>
</dbReference>
<dbReference type="PANTHER" id="PTHR21325:SF31">
    <property type="entry name" value="GH22081P-RELATED"/>
    <property type="match status" value="1"/>
</dbReference>
<dbReference type="VEuPathDB" id="FungiDB:BCV72DRAFT_234354"/>
<proteinExistence type="predicted"/>
<sequence length="378" mass="41550">MVQFKLLALPLLVAAGIVSANVQSISDCPALTPRKSPPKDVTDLRPDDIKVVAALGDSIMAGFAMMGVNHGAHGTGIVNFTSIMEFRGNSYGIGGDTDAVTFANFVKHYSPNVKGASKLAHVMSFCSAKDCTIPKSFYRPLIDNLDGAQSGAIAMNLDYELDYLIPRMKSYFKKDEDFKKAWKFITIQIGSNDQCAACSASENSKYVTPELYGKYVNAALQRIQKEIPRVVVNLLGTFKVSNVFRLTADHHDYCPPNGLLENAKECVCGASEEGLKAMEAASEGYNKQLEKIAARYPGKSGGSFAVMYSPAPIDILSFPIDAISNIDCFHPSLKGHQWIAKNFWNQIFLSKDKKPKHMKFDDKLKVYCPTENDRFPTA</sequence>
<dbReference type="SUPFAM" id="SSF52266">
    <property type="entry name" value="SGNH hydrolase"/>
    <property type="match status" value="1"/>
</dbReference>
<dbReference type="GO" id="GO:0004620">
    <property type="term" value="F:phospholipase activity"/>
    <property type="evidence" value="ECO:0007669"/>
    <property type="project" value="InterPro"/>
</dbReference>
<dbReference type="EMBL" id="KV922037">
    <property type="protein sequence ID" value="ORE02694.1"/>
    <property type="molecule type" value="Genomic_DNA"/>
</dbReference>
<dbReference type="GO" id="GO:0006644">
    <property type="term" value="P:phospholipid metabolic process"/>
    <property type="evidence" value="ECO:0007669"/>
    <property type="project" value="TreeGrafter"/>
</dbReference>
<dbReference type="InterPro" id="IPR038885">
    <property type="entry name" value="PLB1"/>
</dbReference>
<dbReference type="InterPro" id="IPR036514">
    <property type="entry name" value="SGNH_hydro_sf"/>
</dbReference>
<evidence type="ECO:0008006" key="3">
    <source>
        <dbReference type="Google" id="ProtNLM"/>
    </source>
</evidence>
<dbReference type="InterPro" id="IPR001087">
    <property type="entry name" value="GDSL"/>
</dbReference>
<keyword evidence="1" id="KW-0732">Signal</keyword>
<name>A0A1X0QSG2_RHIZD</name>
<feature type="signal peptide" evidence="1">
    <location>
        <begin position="1"/>
        <end position="20"/>
    </location>
</feature>
<dbReference type="Gene3D" id="3.40.50.1110">
    <property type="entry name" value="SGNH hydrolase"/>
    <property type="match status" value="1"/>
</dbReference>
<organism evidence="2">
    <name type="scientific">Rhizopus microsporus var. microsporus</name>
    <dbReference type="NCBI Taxonomy" id="86635"/>
    <lineage>
        <taxon>Eukaryota</taxon>
        <taxon>Fungi</taxon>
        <taxon>Fungi incertae sedis</taxon>
        <taxon>Mucoromycota</taxon>
        <taxon>Mucoromycotina</taxon>
        <taxon>Mucoromycetes</taxon>
        <taxon>Mucorales</taxon>
        <taxon>Mucorineae</taxon>
        <taxon>Rhizopodaceae</taxon>
        <taxon>Rhizopus</taxon>
    </lineage>
</organism>
<dbReference type="Proteomes" id="UP000242414">
    <property type="component" value="Unassembled WGS sequence"/>
</dbReference>
<dbReference type="AlphaFoldDB" id="A0A1X0QSG2"/>
<dbReference type="Pfam" id="PF00657">
    <property type="entry name" value="Lipase_GDSL"/>
    <property type="match status" value="1"/>
</dbReference>
<protein>
    <recommendedName>
        <fullName evidence="3">SGNH hydrolase</fullName>
    </recommendedName>
</protein>
<dbReference type="OrthoDB" id="10265800at2759"/>
<gene>
    <name evidence="2" type="ORF">BCV72DRAFT_234354</name>
</gene>